<sequence length="195" mass="21739">MKTLILIVTTLCLASGTLLSPEVERRVLDHHNKLRRGEGSSDMKEMKWDPTLAQTASMWADGCVFKHGHPTSVKTNYGYVGQNIFWSSSESVDAVDGIQKFFDEKKDYIYSQTKCRERAVCGHYTQVVWADSEYVGCAATVCSGKREEGKVSGTLMVCNYGPGGNYRGAKPFKVGRACSECETGYRCRNDLCYKP</sequence>
<dbReference type="PROSITE" id="PS01010">
    <property type="entry name" value="CRISP_2"/>
    <property type="match status" value="1"/>
</dbReference>
<dbReference type="InterPro" id="IPR018244">
    <property type="entry name" value="Allrgn_V5/Tpx1_CS"/>
</dbReference>
<keyword evidence="1" id="KW-0732">Signal</keyword>
<dbReference type="PRINTS" id="PR00837">
    <property type="entry name" value="V5TPXLIKE"/>
</dbReference>
<dbReference type="GO" id="GO:0005576">
    <property type="term" value="C:extracellular region"/>
    <property type="evidence" value="ECO:0007669"/>
    <property type="project" value="InterPro"/>
</dbReference>
<dbReference type="PROSITE" id="PS01009">
    <property type="entry name" value="CRISP_1"/>
    <property type="match status" value="1"/>
</dbReference>
<evidence type="ECO:0000259" key="2">
    <source>
        <dbReference type="SMART" id="SM00198"/>
    </source>
</evidence>
<dbReference type="Pfam" id="PF00188">
    <property type="entry name" value="CAP"/>
    <property type="match status" value="1"/>
</dbReference>
<dbReference type="SMART" id="SM00198">
    <property type="entry name" value="SCP"/>
    <property type="match status" value="1"/>
</dbReference>
<dbReference type="InterPro" id="IPR035940">
    <property type="entry name" value="CAP_sf"/>
</dbReference>
<dbReference type="SUPFAM" id="SSF55797">
    <property type="entry name" value="PR-1-like"/>
    <property type="match status" value="1"/>
</dbReference>
<protein>
    <recommendedName>
        <fullName evidence="2">SCP domain-containing protein</fullName>
    </recommendedName>
</protein>
<accession>A0AAF0YZ94</accession>
<dbReference type="InterPro" id="IPR014044">
    <property type="entry name" value="CAP_dom"/>
</dbReference>
<evidence type="ECO:0000256" key="1">
    <source>
        <dbReference type="SAM" id="SignalP"/>
    </source>
</evidence>
<proteinExistence type="evidence at transcript level"/>
<dbReference type="EMBL" id="OR759982">
    <property type="protein sequence ID" value="WPD49276.1"/>
    <property type="molecule type" value="mRNA"/>
</dbReference>
<dbReference type="PANTHER" id="PTHR10334">
    <property type="entry name" value="CYSTEINE-RICH SECRETORY PROTEIN-RELATED"/>
    <property type="match status" value="1"/>
</dbReference>
<dbReference type="AlphaFoldDB" id="A0AAF0YZ94"/>
<reference evidence="3" key="1">
    <citation type="submission" date="2023-10" db="EMBL/GenBank/DDBJ databases">
        <authorList>
            <person name="Lee C.-J."/>
        </authorList>
    </citation>
    <scope>NUCLEOTIDE SEQUENCE</scope>
</reference>
<feature type="chain" id="PRO_5042124943" description="SCP domain-containing protein" evidence="1">
    <location>
        <begin position="20"/>
        <end position="195"/>
    </location>
</feature>
<feature type="domain" description="SCP" evidence="2">
    <location>
        <begin position="22"/>
        <end position="168"/>
    </location>
</feature>
<dbReference type="Gene3D" id="3.40.33.10">
    <property type="entry name" value="CAP"/>
    <property type="match status" value="1"/>
</dbReference>
<dbReference type="InterPro" id="IPR001283">
    <property type="entry name" value="CRISP-related"/>
</dbReference>
<name>A0AAF0YZ94_HIRNI</name>
<evidence type="ECO:0000313" key="3">
    <source>
        <dbReference type="EMBL" id="WPD49276.1"/>
    </source>
</evidence>
<organism evidence="3">
    <name type="scientific">Hirudo nipponia</name>
    <name type="common">Korean blood-sucking leech</name>
    <dbReference type="NCBI Taxonomy" id="42736"/>
    <lineage>
        <taxon>Eukaryota</taxon>
        <taxon>Metazoa</taxon>
        <taxon>Spiralia</taxon>
        <taxon>Lophotrochozoa</taxon>
        <taxon>Annelida</taxon>
        <taxon>Clitellata</taxon>
        <taxon>Hirudinea</taxon>
        <taxon>Hirudinida</taxon>
        <taxon>Hirudiniformes</taxon>
        <taxon>Hirudinidae</taxon>
        <taxon>Hirudo</taxon>
    </lineage>
</organism>
<feature type="signal peptide" evidence="1">
    <location>
        <begin position="1"/>
        <end position="19"/>
    </location>
</feature>